<reference evidence="2" key="1">
    <citation type="submission" date="2023-06" db="EMBL/GenBank/DDBJ databases">
        <title>Genome-scale phylogeny and comparative genomics of the fungal order Sordariales.</title>
        <authorList>
            <consortium name="Lawrence Berkeley National Laboratory"/>
            <person name="Hensen N."/>
            <person name="Bonometti L."/>
            <person name="Westerberg I."/>
            <person name="Brannstrom I.O."/>
            <person name="Guillou S."/>
            <person name="Cros-Aarteil S."/>
            <person name="Calhoun S."/>
            <person name="Haridas S."/>
            <person name="Kuo A."/>
            <person name="Mondo S."/>
            <person name="Pangilinan J."/>
            <person name="Riley R."/>
            <person name="LaButti K."/>
            <person name="Andreopoulos B."/>
            <person name="Lipzen A."/>
            <person name="Chen C."/>
            <person name="Yanf M."/>
            <person name="Daum C."/>
            <person name="Ng V."/>
            <person name="Clum A."/>
            <person name="Steindorff A."/>
            <person name="Ohm R."/>
            <person name="Martin F."/>
            <person name="Silar P."/>
            <person name="Natvig D."/>
            <person name="Lalanne C."/>
            <person name="Gautier V."/>
            <person name="Ament-velasquez S.L."/>
            <person name="Kruys A."/>
            <person name="Hutchinson M.I."/>
            <person name="Powell A.J."/>
            <person name="Barry K."/>
            <person name="Miller A.N."/>
            <person name="Grigoriev I.V."/>
            <person name="Debuchy R."/>
            <person name="Gladieux P."/>
            <person name="Thoren M.H."/>
            <person name="Johannesson H."/>
        </authorList>
    </citation>
    <scope>NUCLEOTIDE SEQUENCE</scope>
    <source>
        <strain evidence="2">SMH3187-1</strain>
    </source>
</reference>
<name>A0AA40EQP4_9PEZI</name>
<organism evidence="2 3">
    <name type="scientific">Schizothecium vesticola</name>
    <dbReference type="NCBI Taxonomy" id="314040"/>
    <lineage>
        <taxon>Eukaryota</taxon>
        <taxon>Fungi</taxon>
        <taxon>Dikarya</taxon>
        <taxon>Ascomycota</taxon>
        <taxon>Pezizomycotina</taxon>
        <taxon>Sordariomycetes</taxon>
        <taxon>Sordariomycetidae</taxon>
        <taxon>Sordariales</taxon>
        <taxon>Schizotheciaceae</taxon>
        <taxon>Schizothecium</taxon>
    </lineage>
</organism>
<dbReference type="Proteomes" id="UP001172155">
    <property type="component" value="Unassembled WGS sequence"/>
</dbReference>
<evidence type="ECO:0000256" key="1">
    <source>
        <dbReference type="SAM" id="MobiDB-lite"/>
    </source>
</evidence>
<keyword evidence="3" id="KW-1185">Reference proteome</keyword>
<evidence type="ECO:0000313" key="3">
    <source>
        <dbReference type="Proteomes" id="UP001172155"/>
    </source>
</evidence>
<dbReference type="AlphaFoldDB" id="A0AA40EQP4"/>
<accession>A0AA40EQP4</accession>
<evidence type="ECO:0000313" key="2">
    <source>
        <dbReference type="EMBL" id="KAK0743741.1"/>
    </source>
</evidence>
<gene>
    <name evidence="2" type="ORF">B0T18DRAFT_189964</name>
</gene>
<protein>
    <submittedName>
        <fullName evidence="2">Uncharacterized protein</fullName>
    </submittedName>
</protein>
<proteinExistence type="predicted"/>
<feature type="region of interest" description="Disordered" evidence="1">
    <location>
        <begin position="138"/>
        <end position="157"/>
    </location>
</feature>
<dbReference type="EMBL" id="JAUKUD010000005">
    <property type="protein sequence ID" value="KAK0743741.1"/>
    <property type="molecule type" value="Genomic_DNA"/>
</dbReference>
<comment type="caution">
    <text evidence="2">The sequence shown here is derived from an EMBL/GenBank/DDBJ whole genome shotgun (WGS) entry which is preliminary data.</text>
</comment>
<sequence length="214" mass="23552">MTAHPSCQHHPVPEVQRPGGSVSAPYMHAFCLSRHSPMVLQSPCAPSSPAYLLLTQPPPASIDITTTTTPKVKGRLMFTQTLHARHNPTPTARCYARGSIEMESTVRQTSTQPGTPPLWFRAKTQARPSQDYHLDLPPQVWDATPPPPTARQRARPSDRSHFFFFPLSTATAEGTRTYSPCPCQPHTDTYAAQWHGSVPLSQPQPKPGTVDVDT</sequence>